<dbReference type="GO" id="GO:0008483">
    <property type="term" value="F:transaminase activity"/>
    <property type="evidence" value="ECO:0007669"/>
    <property type="project" value="InterPro"/>
</dbReference>
<reference evidence="8" key="1">
    <citation type="submission" date="2020-08" db="EMBL/GenBank/DDBJ databases">
        <title>Genomic Encyclopedia of Type Strains, Phase IV (KMG-V): Genome sequencing to study the core and pangenomes of soil and plant-associated prokaryotes.</title>
        <authorList>
            <person name="Whitman W."/>
        </authorList>
    </citation>
    <scope>NUCLEOTIDE SEQUENCE [LARGE SCALE GENOMIC DNA]</scope>
    <source>
        <strain evidence="8">M8UP27</strain>
    </source>
</reference>
<dbReference type="GO" id="GO:0005737">
    <property type="term" value="C:cytoplasm"/>
    <property type="evidence" value="ECO:0007669"/>
    <property type="project" value="UniProtKB-SubCell"/>
</dbReference>
<comment type="caution">
    <text evidence="8">The sequence shown here is derived from an EMBL/GenBank/DDBJ whole genome shotgun (WGS) entry which is preliminary data.</text>
</comment>
<evidence type="ECO:0000313" key="8">
    <source>
        <dbReference type="EMBL" id="MBB5317264.1"/>
    </source>
</evidence>
<protein>
    <recommendedName>
        <fullName evidence="7">Glutamate-1-semialdehyde 2,1-aminomutase</fullName>
        <shortName evidence="7">GSA</shortName>
        <ecNumber evidence="7">5.4.3.8</ecNumber>
    </recommendedName>
    <alternativeName>
        <fullName evidence="7">Glutamate-1-semialdehyde aminotransferase</fullName>
        <shortName evidence="7">GSA-AT</shortName>
    </alternativeName>
</protein>
<keyword evidence="7" id="KW-0963">Cytoplasm</keyword>
<dbReference type="InterPro" id="IPR015424">
    <property type="entry name" value="PyrdxlP-dep_Trfase"/>
</dbReference>
<dbReference type="FunFam" id="3.40.640.10:FF:000021">
    <property type="entry name" value="Glutamate-1-semialdehyde 2,1-aminomutase"/>
    <property type="match status" value="1"/>
</dbReference>
<dbReference type="EMBL" id="JACHDY010000002">
    <property type="protein sequence ID" value="MBB5317264.1"/>
    <property type="molecule type" value="Genomic_DNA"/>
</dbReference>
<dbReference type="InterPro" id="IPR015421">
    <property type="entry name" value="PyrdxlP-dep_Trfase_major"/>
</dbReference>
<comment type="subunit">
    <text evidence="7">Homodimer.</text>
</comment>
<dbReference type="PANTHER" id="PTHR43713:SF3">
    <property type="entry name" value="GLUTAMATE-1-SEMIALDEHYDE 2,1-AMINOMUTASE 1, CHLOROPLASTIC-RELATED"/>
    <property type="match status" value="1"/>
</dbReference>
<dbReference type="GO" id="GO:0030170">
    <property type="term" value="F:pyridoxal phosphate binding"/>
    <property type="evidence" value="ECO:0007669"/>
    <property type="project" value="InterPro"/>
</dbReference>
<evidence type="ECO:0000256" key="4">
    <source>
        <dbReference type="ARBA" id="ARBA00022898"/>
    </source>
</evidence>
<comment type="cofactor">
    <cofactor evidence="1 7">
        <name>pyridoxal 5'-phosphate</name>
        <dbReference type="ChEBI" id="CHEBI:597326"/>
    </cofactor>
</comment>
<dbReference type="InterPro" id="IPR005814">
    <property type="entry name" value="Aminotrans_3"/>
</dbReference>
<keyword evidence="9" id="KW-1185">Reference proteome</keyword>
<sequence length="436" mass="45817">MPSYTVAMSRTLTRSRQLQLRAEKFLPGGVDSPVRAFRAVGGDPPFVTHADGAYLFDADGNKYLDFFGSWGPMILGHAFPPVVDAIQKAASRGASFGASTAAEADLAELVTRCFPAVEKLRFVSSGTEACMSAIRLARGFTGRNFVIKFEGCYHGHSDAMLVKAGSGVATLGIPGSAGVPAETAMHTIALPYNDLDAVREVFAARPDEIACVIVEPVVGNAGTIAPAAEYLRGLRAITAEYGALLILDEVMTGFRLSLGGAQQVYGVKPDLTTLGKIIGGGLPCGAFGGRADVMEFLAPLGPVYQAGTLSGNPLAMTAGIATLSHLIKYEEEVYNGLESTTARIAEGVAGVAREAGISLTTNRVGSMFTWFFSDKPVTDFASAAKSDTEAFGRFHRAMLDAGVWLPPSQFEAAFVSTAHGEAEIGMVLEAARRSLS</sequence>
<dbReference type="Gene3D" id="3.90.1150.10">
    <property type="entry name" value="Aspartate Aminotransferase, domain 1"/>
    <property type="match status" value="1"/>
</dbReference>
<dbReference type="InterPro" id="IPR049704">
    <property type="entry name" value="Aminotrans_3_PPA_site"/>
</dbReference>
<dbReference type="HAMAP" id="MF_00375">
    <property type="entry name" value="HemL_aminotrans_3"/>
    <property type="match status" value="1"/>
</dbReference>
<accession>A0A7W8MSK0</accession>
<dbReference type="Gene3D" id="3.40.640.10">
    <property type="entry name" value="Type I PLP-dependent aspartate aminotransferase-like (Major domain)"/>
    <property type="match status" value="1"/>
</dbReference>
<dbReference type="PROSITE" id="PS00600">
    <property type="entry name" value="AA_TRANSFER_CLASS_3"/>
    <property type="match status" value="1"/>
</dbReference>
<dbReference type="PANTHER" id="PTHR43713">
    <property type="entry name" value="GLUTAMATE-1-SEMIALDEHYDE 2,1-AMINOMUTASE"/>
    <property type="match status" value="1"/>
</dbReference>
<dbReference type="CDD" id="cd00610">
    <property type="entry name" value="OAT_like"/>
    <property type="match status" value="1"/>
</dbReference>
<dbReference type="SUPFAM" id="SSF53383">
    <property type="entry name" value="PLP-dependent transferases"/>
    <property type="match status" value="1"/>
</dbReference>
<dbReference type="Pfam" id="PF00202">
    <property type="entry name" value="Aminotran_3"/>
    <property type="match status" value="1"/>
</dbReference>
<dbReference type="GO" id="GO:0042286">
    <property type="term" value="F:glutamate-1-semialdehyde 2,1-aminomutase activity"/>
    <property type="evidence" value="ECO:0007669"/>
    <property type="project" value="UniProtKB-UniRule"/>
</dbReference>
<evidence type="ECO:0000256" key="2">
    <source>
        <dbReference type="ARBA" id="ARBA00004819"/>
    </source>
</evidence>
<dbReference type="UniPathway" id="UPA00251">
    <property type="reaction ID" value="UER00317"/>
</dbReference>
<comment type="subcellular location">
    <subcellularLocation>
        <location evidence="7">Cytoplasm</location>
    </subcellularLocation>
</comment>
<dbReference type="EC" id="5.4.3.8" evidence="7"/>
<dbReference type="Proteomes" id="UP000568106">
    <property type="component" value="Unassembled WGS sequence"/>
</dbReference>
<organism evidence="8 9">
    <name type="scientific">Tunturiibacter empetritectus</name>
    <dbReference type="NCBI Taxonomy" id="3069691"/>
    <lineage>
        <taxon>Bacteria</taxon>
        <taxon>Pseudomonadati</taxon>
        <taxon>Acidobacteriota</taxon>
        <taxon>Terriglobia</taxon>
        <taxon>Terriglobales</taxon>
        <taxon>Acidobacteriaceae</taxon>
        <taxon>Tunturiibacter</taxon>
    </lineage>
</organism>
<evidence type="ECO:0000256" key="6">
    <source>
        <dbReference type="ARBA" id="ARBA00023244"/>
    </source>
</evidence>
<comment type="similarity">
    <text evidence="3 7">Belongs to the class-III pyridoxal-phosphate-dependent aminotransferase family. HemL subfamily.</text>
</comment>
<evidence type="ECO:0000256" key="5">
    <source>
        <dbReference type="ARBA" id="ARBA00023235"/>
    </source>
</evidence>
<keyword evidence="6 7" id="KW-0627">Porphyrin biosynthesis</keyword>
<proteinExistence type="inferred from homology"/>
<keyword evidence="4 7" id="KW-0663">Pyridoxal phosphate</keyword>
<comment type="catalytic activity">
    <reaction evidence="7">
        <text>(S)-4-amino-5-oxopentanoate = 5-aminolevulinate</text>
        <dbReference type="Rhea" id="RHEA:14265"/>
        <dbReference type="ChEBI" id="CHEBI:57501"/>
        <dbReference type="ChEBI" id="CHEBI:356416"/>
        <dbReference type="EC" id="5.4.3.8"/>
    </reaction>
</comment>
<name>A0A7W8MSK0_9BACT</name>
<dbReference type="InterPro" id="IPR004639">
    <property type="entry name" value="4pyrrol_synth_GluAld_NH2Trfase"/>
</dbReference>
<dbReference type="NCBIfam" id="TIGR00713">
    <property type="entry name" value="hemL"/>
    <property type="match status" value="1"/>
</dbReference>
<dbReference type="InterPro" id="IPR015422">
    <property type="entry name" value="PyrdxlP-dep_Trfase_small"/>
</dbReference>
<evidence type="ECO:0000256" key="1">
    <source>
        <dbReference type="ARBA" id="ARBA00001933"/>
    </source>
</evidence>
<keyword evidence="5 7" id="KW-0413">Isomerase</keyword>
<evidence type="ECO:0000256" key="3">
    <source>
        <dbReference type="ARBA" id="ARBA00008981"/>
    </source>
</evidence>
<comment type="pathway">
    <text evidence="2">Porphyrin-containing compound metabolism; protoporphyrin-IX biosynthesis; 5-aminolevulinate from L-glutamyl-tRNA(Glu): step 2/2.</text>
</comment>
<feature type="modified residue" description="N6-(pyridoxal phosphate)lysine" evidence="7">
    <location>
        <position position="276"/>
    </location>
</feature>
<evidence type="ECO:0000313" key="9">
    <source>
        <dbReference type="Proteomes" id="UP000568106"/>
    </source>
</evidence>
<dbReference type="NCBIfam" id="NF000818">
    <property type="entry name" value="PRK00062.1"/>
    <property type="match status" value="1"/>
</dbReference>
<evidence type="ECO:0000256" key="7">
    <source>
        <dbReference type="HAMAP-Rule" id="MF_00375"/>
    </source>
</evidence>
<gene>
    <name evidence="7" type="primary">hemL</name>
    <name evidence="8" type="ORF">HDF09_001933</name>
</gene>
<dbReference type="GO" id="GO:0006782">
    <property type="term" value="P:protoporphyrinogen IX biosynthetic process"/>
    <property type="evidence" value="ECO:0007669"/>
    <property type="project" value="UniProtKB-UniRule"/>
</dbReference>
<dbReference type="AlphaFoldDB" id="A0A7W8MSK0"/>